<dbReference type="Proteomes" id="UP000517315">
    <property type="component" value="Unassembled WGS sequence"/>
</dbReference>
<evidence type="ECO:0000313" key="3">
    <source>
        <dbReference type="Proteomes" id="UP000517315"/>
    </source>
</evidence>
<comment type="caution">
    <text evidence="2">The sequence shown here is derived from an EMBL/GenBank/DDBJ whole genome shotgun (WGS) entry which is preliminary data.</text>
</comment>
<feature type="domain" description="HNH nuclease" evidence="1">
    <location>
        <begin position="106"/>
        <end position="158"/>
    </location>
</feature>
<dbReference type="RefSeq" id="WP_116306735.1">
    <property type="nucleotide sequence ID" value="NZ_JACJIG010000002.1"/>
</dbReference>
<sequence>MYKLNLPKYKIEDYFEELLVGRHNNTKNNFLTNRLISAKGIFIEAENSYFNLASTNSLHQVNPVDIVNLPEMDKGIVHNISTSEMSKVYEVYFVDRPSSRKIGRKVYESILANSDHNLCPYCSQREVKTVDHFLPKSKYMLFSITPINLLPCCSDCNKDKLDKQSLDENEMLIHPYFDDLNEIDWLNCRVVEDMLPVNFTYEVSDSITDYTLRSRINYQFNLLELGKLYADNAAREFTRRLTSLIREYNSNPTNRAKDFLNDNYLTNKDVNLNSWQTKLFLALKQSEWFAEFALPKLEEFYRNK</sequence>
<gene>
    <name evidence="2" type="ORF">HNP39_001692</name>
</gene>
<accession>A0ABR6B1V3</accession>
<keyword evidence="3" id="KW-1185">Reference proteome</keyword>
<dbReference type="InterPro" id="IPR003615">
    <property type="entry name" value="HNH_nuc"/>
</dbReference>
<dbReference type="Gene3D" id="1.10.30.50">
    <property type="match status" value="1"/>
</dbReference>
<evidence type="ECO:0000259" key="1">
    <source>
        <dbReference type="SMART" id="SM00507"/>
    </source>
</evidence>
<dbReference type="CDD" id="cd00085">
    <property type="entry name" value="HNHc"/>
    <property type="match status" value="1"/>
</dbReference>
<protein>
    <recommendedName>
        <fullName evidence="1">HNH nuclease domain-containing protein</fullName>
    </recommendedName>
</protein>
<evidence type="ECO:0000313" key="2">
    <source>
        <dbReference type="EMBL" id="MBA8917971.1"/>
    </source>
</evidence>
<dbReference type="SMART" id="SM00507">
    <property type="entry name" value="HNHc"/>
    <property type="match status" value="1"/>
</dbReference>
<reference evidence="2 3" key="1">
    <citation type="submission" date="2020-08" db="EMBL/GenBank/DDBJ databases">
        <title>Functional genomics of gut bacteria from endangered species of beetles.</title>
        <authorList>
            <person name="Carlos-Shanley C."/>
        </authorList>
    </citation>
    <scope>NUCLEOTIDE SEQUENCE [LARGE SCALE GENOMIC DNA]</scope>
    <source>
        <strain evidence="2 3">S00152</strain>
    </source>
</reference>
<name>A0ABR6B1V3_9BACI</name>
<proteinExistence type="predicted"/>
<organism evidence="2 3">
    <name type="scientific">Bacillus aerius</name>
    <dbReference type="NCBI Taxonomy" id="293388"/>
    <lineage>
        <taxon>Bacteria</taxon>
        <taxon>Bacillati</taxon>
        <taxon>Bacillota</taxon>
        <taxon>Bacilli</taxon>
        <taxon>Bacillales</taxon>
        <taxon>Bacillaceae</taxon>
        <taxon>Bacillus</taxon>
    </lineage>
</organism>
<dbReference type="EMBL" id="JACJIG010000002">
    <property type="protein sequence ID" value="MBA8917971.1"/>
    <property type="molecule type" value="Genomic_DNA"/>
</dbReference>